<sequence>MRHILIVLSFMFIVVNNYWLNCVAENDLERLHKIQSLLCVPNKTDTAIVDKVIECEHKHNITAEGIAFAKKLETKLTDCSNKANVSAYTKVDQTVMVRKQALIMYCDKEFFNCLVKVFVDNKDLMNEQGRIDKSQDEAVKAKTYQCVLDVFKN</sequence>
<proteinExistence type="predicted"/>
<keyword evidence="3" id="KW-1185">Reference proteome</keyword>
<evidence type="ECO:0000313" key="3">
    <source>
        <dbReference type="Proteomes" id="UP000728032"/>
    </source>
</evidence>
<dbReference type="EMBL" id="CAJPVJ010024174">
    <property type="protein sequence ID" value="CAG2178699.1"/>
    <property type="molecule type" value="Genomic_DNA"/>
</dbReference>
<keyword evidence="1" id="KW-0732">Signal</keyword>
<dbReference type="AlphaFoldDB" id="A0A7R9MK23"/>
<name>A0A7R9MK23_9ACAR</name>
<evidence type="ECO:0000313" key="2">
    <source>
        <dbReference type="EMBL" id="CAD7661563.1"/>
    </source>
</evidence>
<dbReference type="EMBL" id="OC938999">
    <property type="protein sequence ID" value="CAD7661563.1"/>
    <property type="molecule type" value="Genomic_DNA"/>
</dbReference>
<dbReference type="Proteomes" id="UP000728032">
    <property type="component" value="Unassembled WGS sequence"/>
</dbReference>
<evidence type="ECO:0000256" key="1">
    <source>
        <dbReference type="SAM" id="SignalP"/>
    </source>
</evidence>
<feature type="signal peptide" evidence="1">
    <location>
        <begin position="1"/>
        <end position="17"/>
    </location>
</feature>
<feature type="chain" id="PRO_5036211598" evidence="1">
    <location>
        <begin position="18"/>
        <end position="153"/>
    </location>
</feature>
<gene>
    <name evidence="2" type="ORF">ONB1V03_LOCUS18124</name>
</gene>
<accession>A0A7R9MK23</accession>
<protein>
    <submittedName>
        <fullName evidence="2">Uncharacterized protein</fullName>
    </submittedName>
</protein>
<dbReference type="OrthoDB" id="6535478at2759"/>
<organism evidence="2">
    <name type="scientific">Oppiella nova</name>
    <dbReference type="NCBI Taxonomy" id="334625"/>
    <lineage>
        <taxon>Eukaryota</taxon>
        <taxon>Metazoa</taxon>
        <taxon>Ecdysozoa</taxon>
        <taxon>Arthropoda</taxon>
        <taxon>Chelicerata</taxon>
        <taxon>Arachnida</taxon>
        <taxon>Acari</taxon>
        <taxon>Acariformes</taxon>
        <taxon>Sarcoptiformes</taxon>
        <taxon>Oribatida</taxon>
        <taxon>Brachypylina</taxon>
        <taxon>Oppioidea</taxon>
        <taxon>Oppiidae</taxon>
        <taxon>Oppiella</taxon>
    </lineage>
</organism>
<reference evidence="2" key="1">
    <citation type="submission" date="2020-11" db="EMBL/GenBank/DDBJ databases">
        <authorList>
            <person name="Tran Van P."/>
        </authorList>
    </citation>
    <scope>NUCLEOTIDE SEQUENCE</scope>
</reference>